<reference evidence="4 5" key="1">
    <citation type="submission" date="2016-06" db="EMBL/GenBank/DDBJ databases">
        <authorList>
            <person name="Kjaerup R.B."/>
            <person name="Dalgaard T.S."/>
            <person name="Juul-Madsen H.R."/>
        </authorList>
    </citation>
    <scope>NUCLEOTIDE SEQUENCE [LARGE SCALE GENOMIC DNA]</scope>
    <source>
        <strain evidence="4 5">E2838</strain>
    </source>
</reference>
<dbReference type="InterPro" id="IPR028098">
    <property type="entry name" value="Glyco_trans_4-like_N"/>
</dbReference>
<dbReference type="SUPFAM" id="SSF53756">
    <property type="entry name" value="UDP-Glycosyltransferase/glycogen phosphorylase"/>
    <property type="match status" value="1"/>
</dbReference>
<dbReference type="GO" id="GO:0016757">
    <property type="term" value="F:glycosyltransferase activity"/>
    <property type="evidence" value="ECO:0007669"/>
    <property type="project" value="UniProtKB-KW"/>
</dbReference>
<evidence type="ECO:0000259" key="3">
    <source>
        <dbReference type="Pfam" id="PF13579"/>
    </source>
</evidence>
<feature type="domain" description="Glycosyltransferase subfamily 4-like N-terminal" evidence="3">
    <location>
        <begin position="15"/>
        <end position="197"/>
    </location>
</feature>
<dbReference type="Pfam" id="PF13579">
    <property type="entry name" value="Glyco_trans_4_4"/>
    <property type="match status" value="1"/>
</dbReference>
<dbReference type="NCBIfam" id="NF007640">
    <property type="entry name" value="PRK10307.1"/>
    <property type="match status" value="1"/>
</dbReference>
<accession>A0A1A2VW57</accession>
<dbReference type="PANTHER" id="PTHR12526:SF638">
    <property type="entry name" value="SPORE COAT PROTEIN SA"/>
    <property type="match status" value="1"/>
</dbReference>
<proteinExistence type="predicted"/>
<keyword evidence="1" id="KW-0328">Glycosyltransferase</keyword>
<keyword evidence="2" id="KW-0808">Transferase</keyword>
<dbReference type="RefSeq" id="WP_067303724.1">
    <property type="nucleotide sequence ID" value="NZ_LZJY01000148.1"/>
</dbReference>
<dbReference type="Proteomes" id="UP000092207">
    <property type="component" value="Unassembled WGS sequence"/>
</dbReference>
<sequence>MKITIVGINYCPEVTGIAPYTTGMAEGLAARGHDVSVVTGLPHYPEWRVHDAYRSKRAYRETSNGVQVDRLGHFVPENPSPRNRIRMEASFARAALGTRIDRSSVVIAVSPALLSTAGVVATARMRGMPVGVVVQDLYGKGVIETGAMGGKSADLAARFEARVLRAASGVAVIHDRFVAPLTAVGVDEAALTVIRNWTHVATSDRPSPRDSADARRQYGWGADELVVVHAGNMGVKQGLDNVVAAARLAAAEMAPGTVRFVLVGDGNQRRALQEAGEGIPSLQFVKPLPDKEFRAVLDAADVLLVNEKPGVGDMAVPSKLTTYFTTGKPVVAATDEASATAGEIRAAGAGVIVAPADPRALVEAVLSVGRDKATASKFGAAGKRFSREVLDRGSAIARYEEWCYELAAVSSRMVGYR</sequence>
<dbReference type="EMBL" id="LZJY01000148">
    <property type="protein sequence ID" value="OBI05564.1"/>
    <property type="molecule type" value="Genomic_DNA"/>
</dbReference>
<evidence type="ECO:0000313" key="5">
    <source>
        <dbReference type="Proteomes" id="UP000092207"/>
    </source>
</evidence>
<evidence type="ECO:0000256" key="2">
    <source>
        <dbReference type="ARBA" id="ARBA00022679"/>
    </source>
</evidence>
<dbReference type="Pfam" id="PF13692">
    <property type="entry name" value="Glyco_trans_1_4"/>
    <property type="match status" value="1"/>
</dbReference>
<organism evidence="4 5">
    <name type="scientific">Mycobacterium scrofulaceum</name>
    <dbReference type="NCBI Taxonomy" id="1783"/>
    <lineage>
        <taxon>Bacteria</taxon>
        <taxon>Bacillati</taxon>
        <taxon>Actinomycetota</taxon>
        <taxon>Actinomycetes</taxon>
        <taxon>Mycobacteriales</taxon>
        <taxon>Mycobacteriaceae</taxon>
        <taxon>Mycobacterium</taxon>
    </lineage>
</organism>
<dbReference type="Gene3D" id="3.40.50.2000">
    <property type="entry name" value="Glycogen Phosphorylase B"/>
    <property type="match status" value="2"/>
</dbReference>
<dbReference type="AlphaFoldDB" id="A0A1A2VW57"/>
<dbReference type="PANTHER" id="PTHR12526">
    <property type="entry name" value="GLYCOSYLTRANSFERASE"/>
    <property type="match status" value="1"/>
</dbReference>
<evidence type="ECO:0000256" key="1">
    <source>
        <dbReference type="ARBA" id="ARBA00022676"/>
    </source>
</evidence>
<name>A0A1A2VW57_MYCSC</name>
<dbReference type="CDD" id="cd03794">
    <property type="entry name" value="GT4_WbuB-like"/>
    <property type="match status" value="1"/>
</dbReference>
<gene>
    <name evidence="4" type="ORF">A5679_13340</name>
</gene>
<comment type="caution">
    <text evidence="4">The sequence shown here is derived from an EMBL/GenBank/DDBJ whole genome shotgun (WGS) entry which is preliminary data.</text>
</comment>
<evidence type="ECO:0000313" key="4">
    <source>
        <dbReference type="EMBL" id="OBI05564.1"/>
    </source>
</evidence>
<protein>
    <recommendedName>
        <fullName evidence="3">Glycosyltransferase subfamily 4-like N-terminal domain-containing protein</fullName>
    </recommendedName>
</protein>